<dbReference type="Pfam" id="PF00311">
    <property type="entry name" value="PEPcase"/>
    <property type="match status" value="1"/>
</dbReference>
<protein>
    <recommendedName>
        <fullName evidence="3">Phosphoenolpyruvate carboxylase</fullName>
    </recommendedName>
</protein>
<organism evidence="1 2">
    <name type="scientific">Cymbomonas tetramitiformis</name>
    <dbReference type="NCBI Taxonomy" id="36881"/>
    <lineage>
        <taxon>Eukaryota</taxon>
        <taxon>Viridiplantae</taxon>
        <taxon>Chlorophyta</taxon>
        <taxon>Pyramimonadophyceae</taxon>
        <taxon>Pyramimonadales</taxon>
        <taxon>Pyramimonadaceae</taxon>
        <taxon>Cymbomonas</taxon>
    </lineage>
</organism>
<dbReference type="PANTHER" id="PTHR30523:SF6">
    <property type="entry name" value="PHOSPHOENOLPYRUVATE CARBOXYLASE"/>
    <property type="match status" value="1"/>
</dbReference>
<dbReference type="EMBL" id="LGRX02016553">
    <property type="protein sequence ID" value="KAK3261931.1"/>
    <property type="molecule type" value="Genomic_DNA"/>
</dbReference>
<dbReference type="Proteomes" id="UP001190700">
    <property type="component" value="Unassembled WGS sequence"/>
</dbReference>
<proteinExistence type="predicted"/>
<accession>A0AAE0KV66</accession>
<reference evidence="1 2" key="1">
    <citation type="journal article" date="2015" name="Genome Biol. Evol.">
        <title>Comparative Genomics of a Bacterivorous Green Alga Reveals Evolutionary Causalities and Consequences of Phago-Mixotrophic Mode of Nutrition.</title>
        <authorList>
            <person name="Burns J.A."/>
            <person name="Paasch A."/>
            <person name="Narechania A."/>
            <person name="Kim E."/>
        </authorList>
    </citation>
    <scope>NUCLEOTIDE SEQUENCE [LARGE SCALE GENOMIC DNA]</scope>
    <source>
        <strain evidence="1 2">PLY_AMNH</strain>
    </source>
</reference>
<dbReference type="SUPFAM" id="SSF51621">
    <property type="entry name" value="Phosphoenolpyruvate/pyruvate domain"/>
    <property type="match status" value="1"/>
</dbReference>
<dbReference type="GO" id="GO:0015977">
    <property type="term" value="P:carbon fixation"/>
    <property type="evidence" value="ECO:0007669"/>
    <property type="project" value="InterPro"/>
</dbReference>
<dbReference type="PANTHER" id="PTHR30523">
    <property type="entry name" value="PHOSPHOENOLPYRUVATE CARBOXYLASE"/>
    <property type="match status" value="1"/>
</dbReference>
<dbReference type="InterPro" id="IPR021135">
    <property type="entry name" value="PEP_COase"/>
</dbReference>
<name>A0AAE0KV66_9CHLO</name>
<dbReference type="GO" id="GO:0006099">
    <property type="term" value="P:tricarboxylic acid cycle"/>
    <property type="evidence" value="ECO:0007669"/>
    <property type="project" value="InterPro"/>
</dbReference>
<sequence>MYLALKSQPPKSIQGKLRLTEQGEMIQAKFGIAPQVATRQMEVYTTGTLLATLEPPSAAKEDKWRSLMDSMAEVSCQAYRGVVYNHPLFLDYFHEATAESELGNLNIGSRPAHRNKDKKSVSSIRAIPWIFSWTQTRFGLPSWLGVGVALHDAIDQGHVEILQEMYNEWPFFQSLLDLVEMVLAKSDLRIAKMYDDILIQNPKLLEFGEELRGKFTETVEALNAITGHTRLAENNKTLRHLITFRNPYIDIVNILQANILKDLRLDPNNKKLRDALLITINGIAAGMRNTG</sequence>
<dbReference type="GO" id="GO:0005829">
    <property type="term" value="C:cytosol"/>
    <property type="evidence" value="ECO:0007669"/>
    <property type="project" value="TreeGrafter"/>
</dbReference>
<dbReference type="AlphaFoldDB" id="A0AAE0KV66"/>
<keyword evidence="2" id="KW-1185">Reference proteome</keyword>
<evidence type="ECO:0000313" key="2">
    <source>
        <dbReference type="Proteomes" id="UP001190700"/>
    </source>
</evidence>
<comment type="caution">
    <text evidence="1">The sequence shown here is derived from an EMBL/GenBank/DDBJ whole genome shotgun (WGS) entry which is preliminary data.</text>
</comment>
<evidence type="ECO:0000313" key="1">
    <source>
        <dbReference type="EMBL" id="KAK3261931.1"/>
    </source>
</evidence>
<evidence type="ECO:0008006" key="3">
    <source>
        <dbReference type="Google" id="ProtNLM"/>
    </source>
</evidence>
<dbReference type="InterPro" id="IPR015813">
    <property type="entry name" value="Pyrv/PenolPyrv_kinase-like_dom"/>
</dbReference>
<dbReference type="GO" id="GO:0008964">
    <property type="term" value="F:phosphoenolpyruvate carboxylase activity"/>
    <property type="evidence" value="ECO:0007669"/>
    <property type="project" value="InterPro"/>
</dbReference>
<gene>
    <name evidence="1" type="ORF">CYMTET_29190</name>
</gene>